<reference evidence="7 8" key="1">
    <citation type="submission" date="2024-02" db="EMBL/GenBank/DDBJ databases">
        <title>Complete genome sequence of Pelagibacterium nitratireducens ZH15.</title>
        <authorList>
            <person name="Zhao L.H."/>
        </authorList>
    </citation>
    <scope>NUCLEOTIDE SEQUENCE [LARGE SCALE GENOMIC DNA]</scope>
    <source>
        <strain evidence="7 8">ZH15</strain>
    </source>
</reference>
<dbReference type="PROSITE" id="PS51123">
    <property type="entry name" value="OMPA_2"/>
    <property type="match status" value="1"/>
</dbReference>
<dbReference type="Gene3D" id="3.40.1520.20">
    <property type="match status" value="1"/>
</dbReference>
<name>A0ABZ2HYI9_9HYPH</name>
<feature type="region of interest" description="Disordered" evidence="4">
    <location>
        <begin position="188"/>
        <end position="243"/>
    </location>
</feature>
<keyword evidence="8" id="KW-1185">Reference proteome</keyword>
<dbReference type="PANTHER" id="PTHR30329:SF20">
    <property type="entry name" value="EXPORTED PROTEIN"/>
    <property type="match status" value="1"/>
</dbReference>
<feature type="compositionally biased region" description="Acidic residues" evidence="4">
    <location>
        <begin position="202"/>
        <end position="214"/>
    </location>
</feature>
<comment type="subcellular location">
    <subcellularLocation>
        <location evidence="1">Cell outer membrane</location>
    </subcellularLocation>
</comment>
<evidence type="ECO:0000259" key="6">
    <source>
        <dbReference type="PROSITE" id="PS51123"/>
    </source>
</evidence>
<evidence type="ECO:0000256" key="4">
    <source>
        <dbReference type="SAM" id="MobiDB-lite"/>
    </source>
</evidence>
<dbReference type="InterPro" id="IPR006664">
    <property type="entry name" value="OMP_bac"/>
</dbReference>
<evidence type="ECO:0000256" key="5">
    <source>
        <dbReference type="SAM" id="SignalP"/>
    </source>
</evidence>
<dbReference type="InterPro" id="IPR036737">
    <property type="entry name" value="OmpA-like_sf"/>
</dbReference>
<sequence length="398" mass="41450">MLFFVLPAVIVLTPIQAAHAQYQSLDETAEIGSGDAFVWAVQIDAGDITLNGNVPYQSVATILSGQAGIDDDGMTIADGAPLGFLRDAMKAIAASEMLEDGSIAYGEGQWTATGTLRPDASRDALIEALGSAGDGAEWVVAVEGPGGGETESVQPPEPIGEDVMESVEGLLEESEPAREDITEIIETADAEASTQSTADTVPEPEPEVEADDATGEQPLSDDIVPTEGTTERQAPVDEDSQQDQAFVQEQQDIAPADPIVPDGDAAANANLEAEATQCREQLAALTQDNAISFASGRTTPTASSESLIADIAAVLAICPAQPVYVEGHTDADGRDETNLVLSLSRAEAVVDRLVAQGIDPQRLFAVGYGASLPVASNETAAGKAQNRRIVFSFEDIAQ</sequence>
<protein>
    <submittedName>
        <fullName evidence="7">OmpA family protein</fullName>
    </submittedName>
</protein>
<keyword evidence="2 3" id="KW-0472">Membrane</keyword>
<feature type="chain" id="PRO_5046921343" evidence="5">
    <location>
        <begin position="21"/>
        <end position="398"/>
    </location>
</feature>
<feature type="signal peptide" evidence="5">
    <location>
        <begin position="1"/>
        <end position="20"/>
    </location>
</feature>
<dbReference type="Pfam" id="PF00691">
    <property type="entry name" value="OmpA"/>
    <property type="match status" value="1"/>
</dbReference>
<evidence type="ECO:0000256" key="1">
    <source>
        <dbReference type="ARBA" id="ARBA00004442"/>
    </source>
</evidence>
<evidence type="ECO:0000313" key="8">
    <source>
        <dbReference type="Proteomes" id="UP001369958"/>
    </source>
</evidence>
<dbReference type="PANTHER" id="PTHR30329">
    <property type="entry name" value="STATOR ELEMENT OF FLAGELLAR MOTOR COMPLEX"/>
    <property type="match status" value="1"/>
</dbReference>
<dbReference type="RefSeq" id="WP_338607098.1">
    <property type="nucleotide sequence ID" value="NZ_CP146275.1"/>
</dbReference>
<dbReference type="CDD" id="cd07185">
    <property type="entry name" value="OmpA_C-like"/>
    <property type="match status" value="1"/>
</dbReference>
<gene>
    <name evidence="7" type="ORF">V6617_11445</name>
</gene>
<dbReference type="Gene3D" id="3.30.1330.60">
    <property type="entry name" value="OmpA-like domain"/>
    <property type="match status" value="1"/>
</dbReference>
<dbReference type="InterPro" id="IPR006665">
    <property type="entry name" value="OmpA-like"/>
</dbReference>
<accession>A0ABZ2HYI9</accession>
<evidence type="ECO:0000256" key="3">
    <source>
        <dbReference type="PROSITE-ProRule" id="PRU00473"/>
    </source>
</evidence>
<evidence type="ECO:0000256" key="2">
    <source>
        <dbReference type="ARBA" id="ARBA00023136"/>
    </source>
</evidence>
<proteinExistence type="predicted"/>
<dbReference type="PRINTS" id="PR01021">
    <property type="entry name" value="OMPADOMAIN"/>
</dbReference>
<keyword evidence="5" id="KW-0732">Signal</keyword>
<evidence type="ECO:0000313" key="7">
    <source>
        <dbReference type="EMBL" id="WWT31633.1"/>
    </source>
</evidence>
<feature type="domain" description="OmpA-like" evidence="6">
    <location>
        <begin position="280"/>
        <end position="397"/>
    </location>
</feature>
<dbReference type="SUPFAM" id="SSF103088">
    <property type="entry name" value="OmpA-like"/>
    <property type="match status" value="1"/>
</dbReference>
<dbReference type="InterPro" id="IPR050330">
    <property type="entry name" value="Bact_OuterMem_StrucFunc"/>
</dbReference>
<dbReference type="EMBL" id="CP146275">
    <property type="protein sequence ID" value="WWT31633.1"/>
    <property type="molecule type" value="Genomic_DNA"/>
</dbReference>
<dbReference type="Proteomes" id="UP001369958">
    <property type="component" value="Chromosome"/>
</dbReference>
<organism evidence="7 8">
    <name type="scientific">Pelagibacterium nitratireducens</name>
    <dbReference type="NCBI Taxonomy" id="1046114"/>
    <lineage>
        <taxon>Bacteria</taxon>
        <taxon>Pseudomonadati</taxon>
        <taxon>Pseudomonadota</taxon>
        <taxon>Alphaproteobacteria</taxon>
        <taxon>Hyphomicrobiales</taxon>
        <taxon>Devosiaceae</taxon>
        <taxon>Pelagibacterium</taxon>
    </lineage>
</organism>